<evidence type="ECO:0000313" key="2">
    <source>
        <dbReference type="EMBL" id="SUB16633.1"/>
    </source>
</evidence>
<organism evidence="2 3">
    <name type="scientific">Enterobacter agglomerans</name>
    <name type="common">Erwinia herbicola</name>
    <name type="synonym">Pantoea agglomerans</name>
    <dbReference type="NCBI Taxonomy" id="549"/>
    <lineage>
        <taxon>Bacteria</taxon>
        <taxon>Pseudomonadati</taxon>
        <taxon>Pseudomonadota</taxon>
        <taxon>Gammaproteobacteria</taxon>
        <taxon>Enterobacterales</taxon>
        <taxon>Erwiniaceae</taxon>
        <taxon>Pantoea</taxon>
        <taxon>Pantoea agglomerans group</taxon>
    </lineage>
</organism>
<keyword evidence="1" id="KW-1133">Transmembrane helix</keyword>
<gene>
    <name evidence="2" type="ORF">NCTC9381_02548</name>
</gene>
<accession>A0A379AFE6</accession>
<proteinExistence type="predicted"/>
<keyword evidence="1" id="KW-0472">Membrane</keyword>
<dbReference type="Proteomes" id="UP000254640">
    <property type="component" value="Unassembled WGS sequence"/>
</dbReference>
<feature type="transmembrane region" description="Helical" evidence="1">
    <location>
        <begin position="12"/>
        <end position="29"/>
    </location>
</feature>
<dbReference type="AlphaFoldDB" id="A0A379AFE6"/>
<dbReference type="EMBL" id="UGSO01000001">
    <property type="protein sequence ID" value="SUB16633.1"/>
    <property type="molecule type" value="Genomic_DNA"/>
</dbReference>
<keyword evidence="3" id="KW-1185">Reference proteome</keyword>
<reference evidence="2 3" key="1">
    <citation type="submission" date="2018-06" db="EMBL/GenBank/DDBJ databases">
        <authorList>
            <consortium name="Pathogen Informatics"/>
            <person name="Doyle S."/>
        </authorList>
    </citation>
    <scope>NUCLEOTIDE SEQUENCE [LARGE SCALE GENOMIC DNA]</scope>
    <source>
        <strain evidence="2 3">NCTC9381</strain>
    </source>
</reference>
<protein>
    <submittedName>
        <fullName evidence="2">Uncharacterized protein</fullName>
    </submittedName>
</protein>
<evidence type="ECO:0000256" key="1">
    <source>
        <dbReference type="SAM" id="Phobius"/>
    </source>
</evidence>
<sequence length="30" mass="3391">MAHGIINFNMGANMNILVIFIMVLWGMPLE</sequence>
<name>A0A379AFE6_ENTAG</name>
<evidence type="ECO:0000313" key="3">
    <source>
        <dbReference type="Proteomes" id="UP000254640"/>
    </source>
</evidence>
<keyword evidence="1" id="KW-0812">Transmembrane</keyword>